<sequence length="227" mass="24739">MSKLAATRISLQLPPGAPSEETDTLVLTFRAHYIDLRVLRSSLSSSPQRVEVDEGFAGTLTHASPAHTRWTHVVDSNGSDKLDEGTFTLLPNGDEVEEGLTEAGGTYREVWRQVPVEAGAPAWFLESTSPSPSTSSSPSTKDTRMGEGGEKVFAARMGLYYLTMGQTGARGRGYSAQRWQLEGGAWRRVYKVGGMRLPEPSEVGEVREGEEVWVGGRGYVVREAYAI</sequence>
<accession>S7PTN9</accession>
<evidence type="ECO:0000313" key="3">
    <source>
        <dbReference type="Proteomes" id="UP000030669"/>
    </source>
</evidence>
<dbReference type="AlphaFoldDB" id="S7PTN9"/>
<dbReference type="Pfam" id="PF16815">
    <property type="entry name" value="HRI1"/>
    <property type="match status" value="1"/>
</dbReference>
<feature type="compositionally biased region" description="Low complexity" evidence="1">
    <location>
        <begin position="127"/>
        <end position="140"/>
    </location>
</feature>
<evidence type="ECO:0000256" key="1">
    <source>
        <dbReference type="SAM" id="MobiDB-lite"/>
    </source>
</evidence>
<reference evidence="2 3" key="1">
    <citation type="journal article" date="2012" name="Science">
        <title>The Paleozoic origin of enzymatic lignin decomposition reconstructed from 31 fungal genomes.</title>
        <authorList>
            <person name="Floudas D."/>
            <person name="Binder M."/>
            <person name="Riley R."/>
            <person name="Barry K."/>
            <person name="Blanchette R.A."/>
            <person name="Henrissat B."/>
            <person name="Martinez A.T."/>
            <person name="Otillar R."/>
            <person name="Spatafora J.W."/>
            <person name="Yadav J.S."/>
            <person name="Aerts A."/>
            <person name="Benoit I."/>
            <person name="Boyd A."/>
            <person name="Carlson A."/>
            <person name="Copeland A."/>
            <person name="Coutinho P.M."/>
            <person name="de Vries R.P."/>
            <person name="Ferreira P."/>
            <person name="Findley K."/>
            <person name="Foster B."/>
            <person name="Gaskell J."/>
            <person name="Glotzer D."/>
            <person name="Gorecki P."/>
            <person name="Heitman J."/>
            <person name="Hesse C."/>
            <person name="Hori C."/>
            <person name="Igarashi K."/>
            <person name="Jurgens J.A."/>
            <person name="Kallen N."/>
            <person name="Kersten P."/>
            <person name="Kohler A."/>
            <person name="Kuees U."/>
            <person name="Kumar T.K.A."/>
            <person name="Kuo A."/>
            <person name="LaButti K."/>
            <person name="Larrondo L.F."/>
            <person name="Lindquist E."/>
            <person name="Ling A."/>
            <person name="Lombard V."/>
            <person name="Lucas S."/>
            <person name="Lundell T."/>
            <person name="Martin R."/>
            <person name="McLaughlin D.J."/>
            <person name="Morgenstern I."/>
            <person name="Morin E."/>
            <person name="Murat C."/>
            <person name="Nagy L.G."/>
            <person name="Nolan M."/>
            <person name="Ohm R.A."/>
            <person name="Patyshakuliyeva A."/>
            <person name="Rokas A."/>
            <person name="Ruiz-Duenas F.J."/>
            <person name="Sabat G."/>
            <person name="Salamov A."/>
            <person name="Samejima M."/>
            <person name="Schmutz J."/>
            <person name="Slot J.C."/>
            <person name="St John F."/>
            <person name="Stenlid J."/>
            <person name="Sun H."/>
            <person name="Sun S."/>
            <person name="Syed K."/>
            <person name="Tsang A."/>
            <person name="Wiebenga A."/>
            <person name="Young D."/>
            <person name="Pisabarro A."/>
            <person name="Eastwood D.C."/>
            <person name="Martin F."/>
            <person name="Cullen D."/>
            <person name="Grigoriev I.V."/>
            <person name="Hibbett D.S."/>
        </authorList>
    </citation>
    <scope>NUCLEOTIDE SEQUENCE [LARGE SCALE GENOMIC DNA]</scope>
    <source>
        <strain evidence="2 3">ATCC 11539</strain>
    </source>
</reference>
<name>S7PTN9_GLOTA</name>
<evidence type="ECO:0008006" key="4">
    <source>
        <dbReference type="Google" id="ProtNLM"/>
    </source>
</evidence>
<dbReference type="OMA" id="FTHAIDS"/>
<proteinExistence type="predicted"/>
<dbReference type="GeneID" id="19304745"/>
<dbReference type="eggNOG" id="ENOG502S8D9">
    <property type="taxonomic scope" value="Eukaryota"/>
</dbReference>
<dbReference type="InterPro" id="IPR031818">
    <property type="entry name" value="Hri1"/>
</dbReference>
<dbReference type="EMBL" id="KB469313">
    <property type="protein sequence ID" value="EPQ50808.1"/>
    <property type="molecule type" value="Genomic_DNA"/>
</dbReference>
<feature type="region of interest" description="Disordered" evidence="1">
    <location>
        <begin position="123"/>
        <end position="146"/>
    </location>
</feature>
<dbReference type="KEGG" id="gtr:GLOTRDRAFT_141312"/>
<keyword evidence="3" id="KW-1185">Reference proteome</keyword>
<dbReference type="OrthoDB" id="4045395at2759"/>
<dbReference type="RefSeq" id="XP_007870703.1">
    <property type="nucleotide sequence ID" value="XM_007872512.1"/>
</dbReference>
<dbReference type="HOGENOM" id="CLU_060351_0_1_1"/>
<dbReference type="Proteomes" id="UP000030669">
    <property type="component" value="Unassembled WGS sequence"/>
</dbReference>
<dbReference type="Gene3D" id="2.40.128.320">
    <property type="entry name" value="Protein HRI1, N-terminal domain"/>
    <property type="match status" value="1"/>
</dbReference>
<evidence type="ECO:0000313" key="2">
    <source>
        <dbReference type="EMBL" id="EPQ50808.1"/>
    </source>
</evidence>
<dbReference type="InterPro" id="IPR043047">
    <property type="entry name" value="Hri1_N_sf"/>
</dbReference>
<gene>
    <name evidence="2" type="ORF">GLOTRDRAFT_141312</name>
</gene>
<protein>
    <recommendedName>
        <fullName evidence="4">Protein HRI1</fullName>
    </recommendedName>
</protein>
<organism evidence="2 3">
    <name type="scientific">Gloeophyllum trabeum (strain ATCC 11539 / FP-39264 / Madison 617)</name>
    <name type="common">Brown rot fungus</name>
    <dbReference type="NCBI Taxonomy" id="670483"/>
    <lineage>
        <taxon>Eukaryota</taxon>
        <taxon>Fungi</taxon>
        <taxon>Dikarya</taxon>
        <taxon>Basidiomycota</taxon>
        <taxon>Agaricomycotina</taxon>
        <taxon>Agaricomycetes</taxon>
        <taxon>Gloeophyllales</taxon>
        <taxon>Gloeophyllaceae</taxon>
        <taxon>Gloeophyllum</taxon>
    </lineage>
</organism>